<evidence type="ECO:0000256" key="2">
    <source>
        <dbReference type="ARBA" id="ARBA00022692"/>
    </source>
</evidence>
<organism evidence="7 8">
    <name type="scientific">Exidia glandulosa HHB12029</name>
    <dbReference type="NCBI Taxonomy" id="1314781"/>
    <lineage>
        <taxon>Eukaryota</taxon>
        <taxon>Fungi</taxon>
        <taxon>Dikarya</taxon>
        <taxon>Basidiomycota</taxon>
        <taxon>Agaricomycotina</taxon>
        <taxon>Agaricomycetes</taxon>
        <taxon>Auriculariales</taxon>
        <taxon>Exidiaceae</taxon>
        <taxon>Exidia</taxon>
    </lineage>
</organism>
<dbReference type="InterPro" id="IPR050524">
    <property type="entry name" value="APC_YAT"/>
</dbReference>
<feature type="transmembrane region" description="Helical" evidence="5">
    <location>
        <begin position="345"/>
        <end position="370"/>
    </location>
</feature>
<feature type="transmembrane region" description="Helical" evidence="5">
    <location>
        <begin position="200"/>
        <end position="218"/>
    </location>
</feature>
<evidence type="ECO:0000256" key="5">
    <source>
        <dbReference type="SAM" id="Phobius"/>
    </source>
</evidence>
<dbReference type="Gene3D" id="1.20.1740.10">
    <property type="entry name" value="Amino acid/polyamine transporter I"/>
    <property type="match status" value="1"/>
</dbReference>
<dbReference type="InterPro" id="IPR004841">
    <property type="entry name" value="AA-permease/SLC12A_dom"/>
</dbReference>
<keyword evidence="3 5" id="KW-1133">Transmembrane helix</keyword>
<gene>
    <name evidence="7" type="ORF">EXIGLDRAFT_834323</name>
</gene>
<dbReference type="PANTHER" id="PTHR43341">
    <property type="entry name" value="AMINO ACID PERMEASE"/>
    <property type="match status" value="1"/>
</dbReference>
<sequence>MQSRPLRRERASSAARVSRAWSNAWTQSWQGLQSGEKLQANSITETQVEMIALGGVIGTGLFLGSATALRHAGPGGAFVGYAITGTIVLSITQSLAHIILSRASPDPADLLDSPISTSRTVDIIMYRPPGWNAWYEWTIILPSEIAAAGVLMNTFLPPLNQLTDQLQLSLNMTWTSAFLVLALALNFIGARYYGMLETAFSAIKITTVTLVLISGIVLDLMKGADGHRLGFRYWNNPGAFKAYRSRDALGRFFGLWAVLLQACFSYFGPQVAAMAAAEVRNPRISIPNAARNAWIRISVFYVGSVFVAGLLVPSNDDALGPSNSASKRDSVFSSPFVIAFKNRGLLPVALAMAALFVFSAFSAAVSDVFISSRLLFFMSKCGHAPRWGSWTCNVRIRKLHLGVVPYSGVAVAGVFATLAYLTAADAEQAFHWLSTMTSTACLCSWIGMMWTYLSWDRGLQQAQHLASGGNQYYVDFFEKYKHRIPEPKRRWYRTLRAWYALIMCTLILIFNGWAVFTVPGEWIVARTPNDPPPPVDPDIGQPVPTFITSYLPVPMFLLLVFGYKLTSRTQSVTTERMVLNMKYEWDAEAEEDRVRELHAMSSTRTPSQPESNCLNRPTAILEFLAWSIYGLARGDSSANRR</sequence>
<keyword evidence="2 5" id="KW-0812">Transmembrane</keyword>
<dbReference type="GO" id="GO:0015171">
    <property type="term" value="F:amino acid transmembrane transporter activity"/>
    <property type="evidence" value="ECO:0007669"/>
    <property type="project" value="TreeGrafter"/>
</dbReference>
<feature type="transmembrane region" description="Helical" evidence="5">
    <location>
        <begin position="134"/>
        <end position="156"/>
    </location>
</feature>
<feature type="transmembrane region" description="Helical" evidence="5">
    <location>
        <begin position="497"/>
        <end position="519"/>
    </location>
</feature>
<comment type="subcellular location">
    <subcellularLocation>
        <location evidence="1">Membrane</location>
        <topology evidence="1">Multi-pass membrane protein</topology>
    </subcellularLocation>
</comment>
<dbReference type="PANTHER" id="PTHR43341:SF20">
    <property type="entry name" value="AAT FAMILY AMINO ACID TRANSPORTER"/>
    <property type="match status" value="1"/>
</dbReference>
<evidence type="ECO:0000259" key="6">
    <source>
        <dbReference type="Pfam" id="PF00324"/>
    </source>
</evidence>
<evidence type="ECO:0000256" key="4">
    <source>
        <dbReference type="ARBA" id="ARBA00023136"/>
    </source>
</evidence>
<keyword evidence="8" id="KW-1185">Reference proteome</keyword>
<dbReference type="STRING" id="1314781.A0A165JY68"/>
<evidence type="ECO:0000256" key="1">
    <source>
        <dbReference type="ARBA" id="ARBA00004141"/>
    </source>
</evidence>
<feature type="transmembrane region" description="Helical" evidence="5">
    <location>
        <begin position="51"/>
        <end position="72"/>
    </location>
</feature>
<feature type="transmembrane region" description="Helical" evidence="5">
    <location>
        <begin position="539"/>
        <end position="561"/>
    </location>
</feature>
<feature type="transmembrane region" description="Helical" evidence="5">
    <location>
        <begin position="429"/>
        <end position="453"/>
    </location>
</feature>
<evidence type="ECO:0000313" key="7">
    <source>
        <dbReference type="EMBL" id="KZV95510.1"/>
    </source>
</evidence>
<dbReference type="Proteomes" id="UP000077266">
    <property type="component" value="Unassembled WGS sequence"/>
</dbReference>
<dbReference type="Pfam" id="PF00324">
    <property type="entry name" value="AA_permease"/>
    <property type="match status" value="1"/>
</dbReference>
<accession>A0A165JY68</accession>
<keyword evidence="4 5" id="KW-0472">Membrane</keyword>
<evidence type="ECO:0000313" key="8">
    <source>
        <dbReference type="Proteomes" id="UP000077266"/>
    </source>
</evidence>
<proteinExistence type="predicted"/>
<feature type="transmembrane region" description="Helical" evidence="5">
    <location>
        <begin position="168"/>
        <end position="188"/>
    </location>
</feature>
<feature type="transmembrane region" description="Helical" evidence="5">
    <location>
        <begin position="253"/>
        <end position="272"/>
    </location>
</feature>
<dbReference type="InParanoid" id="A0A165JY68"/>
<dbReference type="GO" id="GO:0016020">
    <property type="term" value="C:membrane"/>
    <property type="evidence" value="ECO:0007669"/>
    <property type="project" value="UniProtKB-SubCell"/>
</dbReference>
<dbReference type="EMBL" id="KV425956">
    <property type="protein sequence ID" value="KZV95510.1"/>
    <property type="molecule type" value="Genomic_DNA"/>
</dbReference>
<feature type="transmembrane region" description="Helical" evidence="5">
    <location>
        <begin position="403"/>
        <end position="423"/>
    </location>
</feature>
<reference evidence="7 8" key="1">
    <citation type="journal article" date="2016" name="Mol. Biol. Evol.">
        <title>Comparative Genomics of Early-Diverging Mushroom-Forming Fungi Provides Insights into the Origins of Lignocellulose Decay Capabilities.</title>
        <authorList>
            <person name="Nagy L.G."/>
            <person name="Riley R."/>
            <person name="Tritt A."/>
            <person name="Adam C."/>
            <person name="Daum C."/>
            <person name="Floudas D."/>
            <person name="Sun H."/>
            <person name="Yadav J.S."/>
            <person name="Pangilinan J."/>
            <person name="Larsson K.H."/>
            <person name="Matsuura K."/>
            <person name="Barry K."/>
            <person name="Labutti K."/>
            <person name="Kuo R."/>
            <person name="Ohm R.A."/>
            <person name="Bhattacharya S.S."/>
            <person name="Shirouzu T."/>
            <person name="Yoshinaga Y."/>
            <person name="Martin F.M."/>
            <person name="Grigoriev I.V."/>
            <person name="Hibbett D.S."/>
        </authorList>
    </citation>
    <scope>NUCLEOTIDE SEQUENCE [LARGE SCALE GENOMIC DNA]</scope>
    <source>
        <strain evidence="7 8">HHB12029</strain>
    </source>
</reference>
<dbReference type="AlphaFoldDB" id="A0A165JY68"/>
<dbReference type="PIRSF" id="PIRSF006060">
    <property type="entry name" value="AA_transporter"/>
    <property type="match status" value="1"/>
</dbReference>
<feature type="transmembrane region" description="Helical" evidence="5">
    <location>
        <begin position="78"/>
        <end position="100"/>
    </location>
</feature>
<feature type="transmembrane region" description="Helical" evidence="5">
    <location>
        <begin position="293"/>
        <end position="312"/>
    </location>
</feature>
<feature type="domain" description="Amino acid permease/ SLC12A" evidence="6">
    <location>
        <begin position="48"/>
        <end position="461"/>
    </location>
</feature>
<dbReference type="OrthoDB" id="3900342at2759"/>
<name>A0A165JY68_EXIGL</name>
<protein>
    <recommendedName>
        <fullName evidence="6">Amino acid permease/ SLC12A domain-containing protein</fullName>
    </recommendedName>
</protein>
<evidence type="ECO:0000256" key="3">
    <source>
        <dbReference type="ARBA" id="ARBA00022989"/>
    </source>
</evidence>